<organism evidence="3 4">
    <name type="scientific">Modestobacter versicolor</name>
    <dbReference type="NCBI Taxonomy" id="429133"/>
    <lineage>
        <taxon>Bacteria</taxon>
        <taxon>Bacillati</taxon>
        <taxon>Actinomycetota</taxon>
        <taxon>Actinomycetes</taxon>
        <taxon>Geodermatophilales</taxon>
        <taxon>Geodermatophilaceae</taxon>
        <taxon>Modestobacter</taxon>
    </lineage>
</organism>
<evidence type="ECO:0000259" key="2">
    <source>
        <dbReference type="PROSITE" id="PS50112"/>
    </source>
</evidence>
<evidence type="ECO:0000256" key="1">
    <source>
        <dbReference type="ARBA" id="ARBA00022801"/>
    </source>
</evidence>
<dbReference type="Pfam" id="PF01590">
    <property type="entry name" value="GAF"/>
    <property type="match status" value="1"/>
</dbReference>
<dbReference type="InterPro" id="IPR001932">
    <property type="entry name" value="PPM-type_phosphatase-like_dom"/>
</dbReference>
<dbReference type="Gene3D" id="3.30.450.20">
    <property type="entry name" value="PAS domain"/>
    <property type="match status" value="1"/>
</dbReference>
<proteinExistence type="predicted"/>
<accession>A0A839YCF6</accession>
<gene>
    <name evidence="3" type="ORF">FHX36_003178</name>
</gene>
<dbReference type="Pfam" id="PF08448">
    <property type="entry name" value="PAS_4"/>
    <property type="match status" value="1"/>
</dbReference>
<dbReference type="SUPFAM" id="SSF55781">
    <property type="entry name" value="GAF domain-like"/>
    <property type="match status" value="1"/>
</dbReference>
<feature type="domain" description="PAS" evidence="2">
    <location>
        <begin position="9"/>
        <end position="60"/>
    </location>
</feature>
<dbReference type="GO" id="GO:0016791">
    <property type="term" value="F:phosphatase activity"/>
    <property type="evidence" value="ECO:0007669"/>
    <property type="project" value="TreeGrafter"/>
</dbReference>
<dbReference type="PANTHER" id="PTHR43156">
    <property type="entry name" value="STAGE II SPORULATION PROTEIN E-RELATED"/>
    <property type="match status" value="1"/>
</dbReference>
<dbReference type="SUPFAM" id="SSF55785">
    <property type="entry name" value="PYP-like sensor domain (PAS domain)"/>
    <property type="match status" value="1"/>
</dbReference>
<dbReference type="InterPro" id="IPR000014">
    <property type="entry name" value="PAS"/>
</dbReference>
<dbReference type="PANTHER" id="PTHR43156:SF2">
    <property type="entry name" value="STAGE II SPORULATION PROTEIN E"/>
    <property type="match status" value="1"/>
</dbReference>
<sequence>MTPDGAAPPADLLVQAVQGMARPLFVLDGEWRFSYINPAGAAVLGRTVDGLLGRGIWAEFPEAVGTPFSEHYEAVAATGEPAVFEAWFEPLQTWFQVHAFRTGAGLVVTYDDVTERRRVEQARTEAVAAREEAAERAAAAAGAAELAGRHLMLLGDISQAMTSTLDPDEAVQRFAQLVVPQLADWCLVSVVEHGRRRDVGRAHRDPEMVAAMHRYADLRATTNQSTAPVPTALREGRPVVIQSLTAEQVEAMTTPEARAALEPLRPTAVATFPLLARGELFGAITLVTGPDRGPFTDAELRTADIASRRAALAMDNARLVSAQSRVAERLQRSLLSAPVQPDNLELAVRYRPATQDVSIGGDWYDAFLQPDGSTVLVIGDVMGHDLEAAAVMGQLKTLVRAIAYDRQDAPADVMRRVDLAVVGLDVATLATALVARIEQDDDDRVAGLRRLRWASAGHPMPMLLQADGKVVDLESPVGPPLGIGWSGFRSDGVAVIPPDSTLLLFTDGLFERRTGDLDTGREALRAVVADLAGESLEELCDGLLAALLADGAEDDVAVLAVRAHPVDAPRPLAAGPRSLPPALPSLG</sequence>
<dbReference type="InterPro" id="IPR029016">
    <property type="entry name" value="GAF-like_dom_sf"/>
</dbReference>
<dbReference type="InterPro" id="IPR036457">
    <property type="entry name" value="PPM-type-like_dom_sf"/>
</dbReference>
<keyword evidence="1" id="KW-0378">Hydrolase</keyword>
<comment type="caution">
    <text evidence="3">The sequence shown here is derived from an EMBL/GenBank/DDBJ whole genome shotgun (WGS) entry which is preliminary data.</text>
</comment>
<evidence type="ECO:0000313" key="3">
    <source>
        <dbReference type="EMBL" id="MBB3677443.1"/>
    </source>
</evidence>
<dbReference type="Gene3D" id="3.60.40.10">
    <property type="entry name" value="PPM-type phosphatase domain"/>
    <property type="match status" value="1"/>
</dbReference>
<dbReference type="InterPro" id="IPR013656">
    <property type="entry name" value="PAS_4"/>
</dbReference>
<dbReference type="PROSITE" id="PS50112">
    <property type="entry name" value="PAS"/>
    <property type="match status" value="1"/>
</dbReference>
<dbReference type="InterPro" id="IPR052016">
    <property type="entry name" value="Bact_Sigma-Reg"/>
</dbReference>
<dbReference type="AlphaFoldDB" id="A0A839YCF6"/>
<dbReference type="CDD" id="cd00130">
    <property type="entry name" value="PAS"/>
    <property type="match status" value="1"/>
</dbReference>
<dbReference type="InterPro" id="IPR003018">
    <property type="entry name" value="GAF"/>
</dbReference>
<dbReference type="RefSeq" id="WP_183513895.1">
    <property type="nucleotide sequence ID" value="NZ_JACIBU010000001.1"/>
</dbReference>
<dbReference type="SMART" id="SM00091">
    <property type="entry name" value="PAS"/>
    <property type="match status" value="1"/>
</dbReference>
<dbReference type="Proteomes" id="UP000580718">
    <property type="component" value="Unassembled WGS sequence"/>
</dbReference>
<dbReference type="Gene3D" id="3.30.450.40">
    <property type="match status" value="1"/>
</dbReference>
<protein>
    <submittedName>
        <fullName evidence="3">Serine phosphatase RsbU (Regulator of sigma subunit)</fullName>
    </submittedName>
</protein>
<dbReference type="InterPro" id="IPR035965">
    <property type="entry name" value="PAS-like_dom_sf"/>
</dbReference>
<dbReference type="Pfam" id="PF07228">
    <property type="entry name" value="SpoIIE"/>
    <property type="match status" value="1"/>
</dbReference>
<dbReference type="SMART" id="SM00065">
    <property type="entry name" value="GAF"/>
    <property type="match status" value="1"/>
</dbReference>
<reference evidence="3 4" key="1">
    <citation type="submission" date="2020-08" db="EMBL/GenBank/DDBJ databases">
        <title>Sequencing the genomes of 1000 actinobacteria strains.</title>
        <authorList>
            <person name="Klenk H.-P."/>
        </authorList>
    </citation>
    <scope>NUCLEOTIDE SEQUENCE [LARGE SCALE GENOMIC DNA]</scope>
    <source>
        <strain evidence="3 4">DSM 16678</strain>
    </source>
</reference>
<name>A0A839YCF6_9ACTN</name>
<dbReference type="SUPFAM" id="SSF81606">
    <property type="entry name" value="PP2C-like"/>
    <property type="match status" value="1"/>
</dbReference>
<evidence type="ECO:0000313" key="4">
    <source>
        <dbReference type="Proteomes" id="UP000580718"/>
    </source>
</evidence>
<dbReference type="SMART" id="SM00331">
    <property type="entry name" value="PP2C_SIG"/>
    <property type="match status" value="1"/>
</dbReference>
<dbReference type="EMBL" id="JACIBU010000001">
    <property type="protein sequence ID" value="MBB3677443.1"/>
    <property type="molecule type" value="Genomic_DNA"/>
</dbReference>